<evidence type="ECO:0000313" key="2">
    <source>
        <dbReference type="Proteomes" id="UP001595897"/>
    </source>
</evidence>
<name>A0ABV9LRB1_9ALTE</name>
<evidence type="ECO:0008006" key="3">
    <source>
        <dbReference type="Google" id="ProtNLM"/>
    </source>
</evidence>
<evidence type="ECO:0000313" key="1">
    <source>
        <dbReference type="EMBL" id="MFC4698759.1"/>
    </source>
</evidence>
<proteinExistence type="predicted"/>
<accession>A0ABV9LRB1</accession>
<comment type="caution">
    <text evidence="1">The sequence shown here is derived from an EMBL/GenBank/DDBJ whole genome shotgun (WGS) entry which is preliminary data.</text>
</comment>
<dbReference type="Proteomes" id="UP001595897">
    <property type="component" value="Unassembled WGS sequence"/>
</dbReference>
<sequence>MQHSHIHEAYGKVLSQSTLCHSTLRQATLHNSTLRKSLCQRALGLATWAKRACLAMMLVLPLQSAYADALTQAKRMHDRIAGIPASQSTLNEMAALIEQGNAKQAAYIAMASPSFYNVTLKNWITPWTNEEADVFAPLNDYTATVIGIVRDDIDFREILTGDIIYTASGISGIPAYSTNNNAHYESLENNGVDLSSALTRSTQSAVTGIPSDASAGVMTTRAAAKSFFKDGTNRAMLRFTLMNHLCTDLEPLKDTSLPPDRIRQDLSRSPGGDSRIFANSCTGCHNGMDPLAQAFAYYEYDYNVDADPEGENGRLLYNAEGQLDPETNSRVTAKHLINSNNFPFGYVIGDDRWDNYWREGINQTLGWSDALTGSGYGAKSMGEELANSEKFASCQVSKVFENVCLRRPQDANDRSAIANITSNFVASGYLIKEAFADTATYCAGE</sequence>
<dbReference type="EMBL" id="JBHSGU010000001">
    <property type="protein sequence ID" value="MFC4698759.1"/>
    <property type="molecule type" value="Genomic_DNA"/>
</dbReference>
<organism evidence="1 2">
    <name type="scientific">Glaciecola siphonariae</name>
    <dbReference type="NCBI Taxonomy" id="521012"/>
    <lineage>
        <taxon>Bacteria</taxon>
        <taxon>Pseudomonadati</taxon>
        <taxon>Pseudomonadota</taxon>
        <taxon>Gammaproteobacteria</taxon>
        <taxon>Alteromonadales</taxon>
        <taxon>Alteromonadaceae</taxon>
        <taxon>Glaciecola</taxon>
    </lineage>
</organism>
<protein>
    <recommendedName>
        <fullName evidence="3">DUF1585 domain-containing protein</fullName>
    </recommendedName>
</protein>
<dbReference type="RefSeq" id="WP_382405403.1">
    <property type="nucleotide sequence ID" value="NZ_JBHSGU010000001.1"/>
</dbReference>
<reference evidence="2" key="1">
    <citation type="journal article" date="2019" name="Int. J. Syst. Evol. Microbiol.">
        <title>The Global Catalogue of Microorganisms (GCM) 10K type strain sequencing project: providing services to taxonomists for standard genome sequencing and annotation.</title>
        <authorList>
            <consortium name="The Broad Institute Genomics Platform"/>
            <consortium name="The Broad Institute Genome Sequencing Center for Infectious Disease"/>
            <person name="Wu L."/>
            <person name="Ma J."/>
        </authorList>
    </citation>
    <scope>NUCLEOTIDE SEQUENCE [LARGE SCALE GENOMIC DNA]</scope>
    <source>
        <strain evidence="2">KACC 12507</strain>
    </source>
</reference>
<keyword evidence="2" id="KW-1185">Reference proteome</keyword>
<gene>
    <name evidence="1" type="ORF">ACFO4O_01110</name>
</gene>